<dbReference type="Pfam" id="PF13458">
    <property type="entry name" value="Peripla_BP_6"/>
    <property type="match status" value="1"/>
</dbReference>
<name>A0ABW2RB69_9BURK</name>
<dbReference type="PANTHER" id="PTHR47235:SF1">
    <property type="entry name" value="BLR6548 PROTEIN"/>
    <property type="match status" value="1"/>
</dbReference>
<sequence>MLRRHLLQAAMVSALPLLAQAQDAGDIVVAQIGPFTVLPAPDPRELNEGLVAAFEEINGKGGINGRKVQLVKLDDTYTFEGFKARLDEVMPRKPVALLTPLGSATLKGLLDSKLLDSLDTVILNAVPGAGVLRNPGHPKLFHIRAGDEQQIQKIVSHARALNIQSMGVLFQDLPIGTSGLAAAKAAAAEVGGIEIIEAKSGTEAADIAQAAKAIAAKAPQSALVVGAPKFSGEGIAALRAAGVTQQIFTLSYLPAPALQKFAGQGARGVGIAQTYPNPSGVTSPLHRAFRAAMQKTHPGISSYTPFHMEGYITARVFAEAARKAKSVTPSGIAESLRRSGEFDLGGFRVNFSKGNVGSQWVDIGVVTSDGKLMY</sequence>
<evidence type="ECO:0000259" key="4">
    <source>
        <dbReference type="Pfam" id="PF13458"/>
    </source>
</evidence>
<organism evidence="5 6">
    <name type="scientific">Hydrogenophaga bisanensis</name>
    <dbReference type="NCBI Taxonomy" id="439611"/>
    <lineage>
        <taxon>Bacteria</taxon>
        <taxon>Pseudomonadati</taxon>
        <taxon>Pseudomonadota</taxon>
        <taxon>Betaproteobacteria</taxon>
        <taxon>Burkholderiales</taxon>
        <taxon>Comamonadaceae</taxon>
        <taxon>Hydrogenophaga</taxon>
    </lineage>
</organism>
<comment type="caution">
    <text evidence="5">The sequence shown here is derived from an EMBL/GenBank/DDBJ whole genome shotgun (WGS) entry which is preliminary data.</text>
</comment>
<dbReference type="InterPro" id="IPR028082">
    <property type="entry name" value="Peripla_BP_I"/>
</dbReference>
<evidence type="ECO:0000256" key="1">
    <source>
        <dbReference type="ARBA" id="ARBA00010062"/>
    </source>
</evidence>
<feature type="signal peptide" evidence="3">
    <location>
        <begin position="1"/>
        <end position="21"/>
    </location>
</feature>
<dbReference type="InterPro" id="IPR028081">
    <property type="entry name" value="Leu-bd"/>
</dbReference>
<dbReference type="SUPFAM" id="SSF53822">
    <property type="entry name" value="Periplasmic binding protein-like I"/>
    <property type="match status" value="1"/>
</dbReference>
<comment type="similarity">
    <text evidence="1">Belongs to the leucine-binding protein family.</text>
</comment>
<dbReference type="PANTHER" id="PTHR47235">
    <property type="entry name" value="BLR6548 PROTEIN"/>
    <property type="match status" value="1"/>
</dbReference>
<keyword evidence="2 3" id="KW-0732">Signal</keyword>
<feature type="domain" description="Leucine-binding protein" evidence="4">
    <location>
        <begin position="28"/>
        <end position="357"/>
    </location>
</feature>
<reference evidence="6" key="1">
    <citation type="journal article" date="2019" name="Int. J. Syst. Evol. Microbiol.">
        <title>The Global Catalogue of Microorganisms (GCM) 10K type strain sequencing project: providing services to taxonomists for standard genome sequencing and annotation.</title>
        <authorList>
            <consortium name="The Broad Institute Genomics Platform"/>
            <consortium name="The Broad Institute Genome Sequencing Center for Infectious Disease"/>
            <person name="Wu L."/>
            <person name="Ma J."/>
        </authorList>
    </citation>
    <scope>NUCLEOTIDE SEQUENCE [LARGE SCALE GENOMIC DNA]</scope>
    <source>
        <strain evidence="6">CCUG 54518</strain>
    </source>
</reference>
<proteinExistence type="inferred from homology"/>
<keyword evidence="6" id="KW-1185">Reference proteome</keyword>
<dbReference type="RefSeq" id="WP_382257913.1">
    <property type="nucleotide sequence ID" value="NZ_JBHTBX010000008.1"/>
</dbReference>
<dbReference type="Proteomes" id="UP001596495">
    <property type="component" value="Unassembled WGS sequence"/>
</dbReference>
<protein>
    <submittedName>
        <fullName evidence="5">ABC transporter substrate-binding protein</fullName>
    </submittedName>
</protein>
<dbReference type="Gene3D" id="3.40.50.2300">
    <property type="match status" value="2"/>
</dbReference>
<accession>A0ABW2RB69</accession>
<evidence type="ECO:0000313" key="5">
    <source>
        <dbReference type="EMBL" id="MFC7435352.1"/>
    </source>
</evidence>
<feature type="chain" id="PRO_5046086398" evidence="3">
    <location>
        <begin position="22"/>
        <end position="374"/>
    </location>
</feature>
<evidence type="ECO:0000256" key="2">
    <source>
        <dbReference type="ARBA" id="ARBA00022729"/>
    </source>
</evidence>
<dbReference type="EMBL" id="JBHTBX010000008">
    <property type="protein sequence ID" value="MFC7435352.1"/>
    <property type="molecule type" value="Genomic_DNA"/>
</dbReference>
<gene>
    <name evidence="5" type="ORF">ACFQNJ_12640</name>
</gene>
<evidence type="ECO:0000256" key="3">
    <source>
        <dbReference type="SAM" id="SignalP"/>
    </source>
</evidence>
<evidence type="ECO:0000313" key="6">
    <source>
        <dbReference type="Proteomes" id="UP001596495"/>
    </source>
</evidence>